<comment type="similarity">
    <text evidence="1">Belongs to the SCO1/2 family.</text>
</comment>
<evidence type="ECO:0000256" key="1">
    <source>
        <dbReference type="ARBA" id="ARBA00010996"/>
    </source>
</evidence>
<dbReference type="Gene3D" id="3.40.30.10">
    <property type="entry name" value="Glutaredoxin"/>
    <property type="match status" value="1"/>
</dbReference>
<evidence type="ECO:0000313" key="4">
    <source>
        <dbReference type="EMBL" id="MBD8491192.1"/>
    </source>
</evidence>
<dbReference type="Pfam" id="PF02630">
    <property type="entry name" value="SCO1-SenC"/>
    <property type="match status" value="1"/>
</dbReference>
<evidence type="ECO:0000256" key="2">
    <source>
        <dbReference type="ARBA" id="ARBA00023008"/>
    </source>
</evidence>
<dbReference type="InterPro" id="IPR036249">
    <property type="entry name" value="Thioredoxin-like_sf"/>
</dbReference>
<evidence type="ECO:0000313" key="5">
    <source>
        <dbReference type="Proteomes" id="UP000647133"/>
    </source>
</evidence>
<keyword evidence="2" id="KW-0186">Copper</keyword>
<keyword evidence="5" id="KW-1185">Reference proteome</keyword>
<accession>A0ABR9AS56</accession>
<dbReference type="PROSITE" id="PS51352">
    <property type="entry name" value="THIOREDOXIN_2"/>
    <property type="match status" value="1"/>
</dbReference>
<dbReference type="InterPro" id="IPR013766">
    <property type="entry name" value="Thioredoxin_domain"/>
</dbReference>
<dbReference type="SUPFAM" id="SSF52833">
    <property type="entry name" value="Thioredoxin-like"/>
    <property type="match status" value="1"/>
</dbReference>
<dbReference type="RefSeq" id="WP_192012071.1">
    <property type="nucleotide sequence ID" value="NZ_JACYTQ010000011.1"/>
</dbReference>
<dbReference type="InterPro" id="IPR003782">
    <property type="entry name" value="SCO1/SenC"/>
</dbReference>
<sequence>MLRHNLIVFAMLCSVLTVWNCTSKPQEEEELPYLGFSEMVEMEKEVDGKTVIDTVYHQIADFSFTDQDGHTITNEDVNGKVYVADFFFTTCPTICPIMKTQMLRVYEKFKDNPDFQILSHSIDPTYDTVQVLKDYSERLGIEDASTWHFLTGDQEKIFEIGQTSYLATAMKDKNEPGGFLHSGAFILIDRKGHIRGVYDGTVKEQVDELIKDIPKLLNKDDKGV</sequence>
<proteinExistence type="inferred from homology"/>
<feature type="domain" description="Thioredoxin" evidence="3">
    <location>
        <begin position="53"/>
        <end position="218"/>
    </location>
</feature>
<dbReference type="PANTHER" id="PTHR12151">
    <property type="entry name" value="ELECTRON TRANSPORT PROTIN SCO1/SENC FAMILY MEMBER"/>
    <property type="match status" value="1"/>
</dbReference>
<dbReference type="EMBL" id="JACYTQ010000011">
    <property type="protein sequence ID" value="MBD8491192.1"/>
    <property type="molecule type" value="Genomic_DNA"/>
</dbReference>
<dbReference type="PANTHER" id="PTHR12151:SF25">
    <property type="entry name" value="LINALOOL DEHYDRATASE_ISOMERASE DOMAIN-CONTAINING PROTEIN"/>
    <property type="match status" value="1"/>
</dbReference>
<evidence type="ECO:0000259" key="3">
    <source>
        <dbReference type="PROSITE" id="PS51352"/>
    </source>
</evidence>
<dbReference type="Proteomes" id="UP000647133">
    <property type="component" value="Unassembled WGS sequence"/>
</dbReference>
<protein>
    <submittedName>
        <fullName evidence="4">SCO family protein</fullName>
    </submittedName>
</protein>
<reference evidence="4 5" key="1">
    <citation type="submission" date="2020-09" db="EMBL/GenBank/DDBJ databases">
        <title>Echinicola sp. CAU 1574 isolated from sand of Sido Beach.</title>
        <authorList>
            <person name="Kim W."/>
        </authorList>
    </citation>
    <scope>NUCLEOTIDE SEQUENCE [LARGE SCALE GENOMIC DNA]</scope>
    <source>
        <strain evidence="4 5">CAU 1574</strain>
    </source>
</reference>
<comment type="caution">
    <text evidence="4">The sequence shown here is derived from an EMBL/GenBank/DDBJ whole genome shotgun (WGS) entry which is preliminary data.</text>
</comment>
<dbReference type="CDD" id="cd02968">
    <property type="entry name" value="SCO"/>
    <property type="match status" value="1"/>
</dbReference>
<gene>
    <name evidence="4" type="ORF">IFO69_20735</name>
</gene>
<organism evidence="4 5">
    <name type="scientific">Echinicola arenosa</name>
    <dbReference type="NCBI Taxonomy" id="2774144"/>
    <lineage>
        <taxon>Bacteria</taxon>
        <taxon>Pseudomonadati</taxon>
        <taxon>Bacteroidota</taxon>
        <taxon>Cytophagia</taxon>
        <taxon>Cytophagales</taxon>
        <taxon>Cyclobacteriaceae</taxon>
        <taxon>Echinicola</taxon>
    </lineage>
</organism>
<name>A0ABR9AS56_9BACT</name>